<reference evidence="2 3" key="1">
    <citation type="submission" date="2016-10" db="EMBL/GenBank/DDBJ databases">
        <authorList>
            <person name="de Groot N.N."/>
        </authorList>
    </citation>
    <scope>NUCLEOTIDE SEQUENCE [LARGE SCALE GENOMIC DNA]</scope>
    <source>
        <strain evidence="2 3">CGMCC 1.11156</strain>
    </source>
</reference>
<dbReference type="Proteomes" id="UP000198649">
    <property type="component" value="Unassembled WGS sequence"/>
</dbReference>
<dbReference type="OrthoDB" id="529288at2"/>
<proteinExistence type="predicted"/>
<dbReference type="RefSeq" id="WP_091110329.1">
    <property type="nucleotide sequence ID" value="NZ_BKAF01000002.1"/>
</dbReference>
<name>A0A1I3CSB0_9ACTN</name>
<evidence type="ECO:0000313" key="2">
    <source>
        <dbReference type="EMBL" id="SFH77149.1"/>
    </source>
</evidence>
<feature type="domain" description="DUF2087" evidence="1">
    <location>
        <begin position="25"/>
        <end position="56"/>
    </location>
</feature>
<sequence length="63" mass="7395">MDERVLANFLAPDESLRTIPAKRAKLLTRFHPDCAALRRYLVVDEFLTREHCFYWRNGGTVDV</sequence>
<keyword evidence="3" id="KW-1185">Reference proteome</keyword>
<evidence type="ECO:0000259" key="1">
    <source>
        <dbReference type="Pfam" id="PF09860"/>
    </source>
</evidence>
<dbReference type="Pfam" id="PF09860">
    <property type="entry name" value="DUF2087"/>
    <property type="match status" value="1"/>
</dbReference>
<accession>A0A1I3CSB0</accession>
<organism evidence="2 3">
    <name type="scientific">Nocardioides psychrotolerans</name>
    <dbReference type="NCBI Taxonomy" id="1005945"/>
    <lineage>
        <taxon>Bacteria</taxon>
        <taxon>Bacillati</taxon>
        <taxon>Actinomycetota</taxon>
        <taxon>Actinomycetes</taxon>
        <taxon>Propionibacteriales</taxon>
        <taxon>Nocardioidaceae</taxon>
        <taxon>Nocardioides</taxon>
    </lineage>
</organism>
<dbReference type="AlphaFoldDB" id="A0A1I3CSB0"/>
<protein>
    <recommendedName>
        <fullName evidence="1">DUF2087 domain-containing protein</fullName>
    </recommendedName>
</protein>
<evidence type="ECO:0000313" key="3">
    <source>
        <dbReference type="Proteomes" id="UP000198649"/>
    </source>
</evidence>
<dbReference type="EMBL" id="FOQG01000002">
    <property type="protein sequence ID" value="SFH77149.1"/>
    <property type="molecule type" value="Genomic_DNA"/>
</dbReference>
<dbReference type="InterPro" id="IPR018656">
    <property type="entry name" value="DUF2087"/>
</dbReference>
<gene>
    <name evidence="2" type="ORF">SAMN05216561_102190</name>
</gene>
<dbReference type="STRING" id="1005945.SAMN05216561_102190"/>